<dbReference type="GO" id="GO:0030619">
    <property type="term" value="F:U1 snRNA binding"/>
    <property type="evidence" value="ECO:0007669"/>
    <property type="project" value="TreeGrafter"/>
</dbReference>
<feature type="domain" description="PROCN" evidence="1">
    <location>
        <begin position="6"/>
        <end position="169"/>
    </location>
</feature>
<dbReference type="GO" id="GO:0030620">
    <property type="term" value="F:U2 snRNA binding"/>
    <property type="evidence" value="ECO:0007669"/>
    <property type="project" value="TreeGrafter"/>
</dbReference>
<sequence length="169" mass="19757">MRAEVQRRLSKLASLEYFACTKIDWLEAALQLMRQGHNMLVQLINMKCLPYVHIDYNFEAKPTRTLTTKEIKKSRLGPAFHMIREMLAFVKRLVDLHVMYRLSRMNALQLADATHYLFTHVGVLTGIYRYKLRAMRQIKRTRDWKHLLYSRFNVGGVPTGPGCGFWGPA</sequence>
<dbReference type="GO" id="GO:0000244">
    <property type="term" value="P:spliceosomal tri-snRNP complex assembly"/>
    <property type="evidence" value="ECO:0007669"/>
    <property type="project" value="TreeGrafter"/>
</dbReference>
<dbReference type="GO" id="GO:0071013">
    <property type="term" value="C:catalytic step 2 spliceosome"/>
    <property type="evidence" value="ECO:0007669"/>
    <property type="project" value="TreeGrafter"/>
</dbReference>
<accession>A0A0A9XBN6</accession>
<proteinExistence type="predicted"/>
<dbReference type="AlphaFoldDB" id="A0A0A9XBN6"/>
<protein>
    <submittedName>
        <fullName evidence="2">Pre-mRNA-splicing factor spp42</fullName>
    </submittedName>
</protein>
<gene>
    <name evidence="2" type="primary">spp42_0</name>
    <name evidence="2" type="ORF">CM83_14195</name>
</gene>
<dbReference type="Pfam" id="PF08083">
    <property type="entry name" value="PROCN"/>
    <property type="match status" value="1"/>
</dbReference>
<dbReference type="PANTHER" id="PTHR11140:SF0">
    <property type="entry name" value="PRE-MRNA-PROCESSING-SPLICING FACTOR 8"/>
    <property type="match status" value="1"/>
</dbReference>
<dbReference type="GO" id="GO:0005682">
    <property type="term" value="C:U5 snRNP"/>
    <property type="evidence" value="ECO:0007669"/>
    <property type="project" value="TreeGrafter"/>
</dbReference>
<organism evidence="2">
    <name type="scientific">Lygus hesperus</name>
    <name type="common">Western plant bug</name>
    <dbReference type="NCBI Taxonomy" id="30085"/>
    <lineage>
        <taxon>Eukaryota</taxon>
        <taxon>Metazoa</taxon>
        <taxon>Ecdysozoa</taxon>
        <taxon>Arthropoda</taxon>
        <taxon>Hexapoda</taxon>
        <taxon>Insecta</taxon>
        <taxon>Pterygota</taxon>
        <taxon>Neoptera</taxon>
        <taxon>Paraneoptera</taxon>
        <taxon>Hemiptera</taxon>
        <taxon>Heteroptera</taxon>
        <taxon>Panheteroptera</taxon>
        <taxon>Cimicomorpha</taxon>
        <taxon>Miridae</taxon>
        <taxon>Mirini</taxon>
        <taxon>Lygus</taxon>
    </lineage>
</organism>
<reference evidence="2" key="2">
    <citation type="submission" date="2014-07" db="EMBL/GenBank/DDBJ databases">
        <authorList>
            <person name="Hull J."/>
        </authorList>
    </citation>
    <scope>NUCLEOTIDE SEQUENCE</scope>
</reference>
<dbReference type="InterPro" id="IPR012592">
    <property type="entry name" value="PROCN"/>
</dbReference>
<evidence type="ECO:0000313" key="2">
    <source>
        <dbReference type="EMBL" id="JAG18097.1"/>
    </source>
</evidence>
<evidence type="ECO:0000259" key="1">
    <source>
        <dbReference type="Pfam" id="PF08083"/>
    </source>
</evidence>
<dbReference type="InterPro" id="IPR027652">
    <property type="entry name" value="PRP8"/>
</dbReference>
<reference evidence="2" key="1">
    <citation type="journal article" date="2014" name="PLoS ONE">
        <title>Transcriptome-Based Identification of ABC Transporters in the Western Tarnished Plant Bug Lygus hesperus.</title>
        <authorList>
            <person name="Hull J.J."/>
            <person name="Chaney K."/>
            <person name="Geib S.M."/>
            <person name="Fabrick J.A."/>
            <person name="Brent C.S."/>
            <person name="Walsh D."/>
            <person name="Lavine L.C."/>
        </authorList>
    </citation>
    <scope>NUCLEOTIDE SEQUENCE</scope>
</reference>
<name>A0A0A9XBN6_LYGHE</name>
<dbReference type="GO" id="GO:0017070">
    <property type="term" value="F:U6 snRNA binding"/>
    <property type="evidence" value="ECO:0007669"/>
    <property type="project" value="TreeGrafter"/>
</dbReference>
<dbReference type="PANTHER" id="PTHR11140">
    <property type="entry name" value="PRE-MRNA SPLICING FACTOR PRP8"/>
    <property type="match status" value="1"/>
</dbReference>
<dbReference type="GO" id="GO:0030623">
    <property type="term" value="F:U5 snRNA binding"/>
    <property type="evidence" value="ECO:0007669"/>
    <property type="project" value="TreeGrafter"/>
</dbReference>
<dbReference type="GO" id="GO:0097157">
    <property type="term" value="F:pre-mRNA intronic binding"/>
    <property type="evidence" value="ECO:0007669"/>
    <property type="project" value="TreeGrafter"/>
</dbReference>
<dbReference type="EMBL" id="GBHO01025507">
    <property type="protein sequence ID" value="JAG18097.1"/>
    <property type="molecule type" value="Transcribed_RNA"/>
</dbReference>